<organism evidence="1 2">
    <name type="scientific">Podospora bellae-mahoneyi</name>
    <dbReference type="NCBI Taxonomy" id="2093777"/>
    <lineage>
        <taxon>Eukaryota</taxon>
        <taxon>Fungi</taxon>
        <taxon>Dikarya</taxon>
        <taxon>Ascomycota</taxon>
        <taxon>Pezizomycotina</taxon>
        <taxon>Sordariomycetes</taxon>
        <taxon>Sordariomycetidae</taxon>
        <taxon>Sordariales</taxon>
        <taxon>Podosporaceae</taxon>
        <taxon>Podospora</taxon>
    </lineage>
</organism>
<accession>A0ABR0G0T2</accession>
<dbReference type="GeneID" id="87891151"/>
<sequence>MSVGAGRARCQGAGIACHTPVQWLANAGFAAGEHIRFLPYMFSTAVAFIDNIIVHMGEQ</sequence>
<evidence type="ECO:0000313" key="1">
    <source>
        <dbReference type="EMBL" id="KAK4649284.1"/>
    </source>
</evidence>
<name>A0ABR0G0T2_9PEZI</name>
<reference evidence="1 2" key="1">
    <citation type="journal article" date="2023" name="bioRxiv">
        <title>High-quality genome assemblies of four members of thePodospora anserinaspecies complex.</title>
        <authorList>
            <person name="Ament-Velasquez S.L."/>
            <person name="Vogan A.A."/>
            <person name="Wallerman O."/>
            <person name="Hartmann F."/>
            <person name="Gautier V."/>
            <person name="Silar P."/>
            <person name="Giraud T."/>
            <person name="Johannesson H."/>
        </authorList>
    </citation>
    <scope>NUCLEOTIDE SEQUENCE [LARGE SCALE GENOMIC DNA]</scope>
    <source>
        <strain evidence="1 2">CBS 112042</strain>
    </source>
</reference>
<dbReference type="Proteomes" id="UP001322138">
    <property type="component" value="Unassembled WGS sequence"/>
</dbReference>
<protein>
    <submittedName>
        <fullName evidence="1">Uncharacterized protein</fullName>
    </submittedName>
</protein>
<proteinExistence type="predicted"/>
<comment type="caution">
    <text evidence="1">The sequence shown here is derived from an EMBL/GenBank/DDBJ whole genome shotgun (WGS) entry which is preliminary data.</text>
</comment>
<keyword evidence="2" id="KW-1185">Reference proteome</keyword>
<dbReference type="RefSeq" id="XP_062738259.1">
    <property type="nucleotide sequence ID" value="XM_062872061.1"/>
</dbReference>
<dbReference type="EMBL" id="JAFFGZ010000001">
    <property type="protein sequence ID" value="KAK4649284.1"/>
    <property type="molecule type" value="Genomic_DNA"/>
</dbReference>
<evidence type="ECO:0000313" key="2">
    <source>
        <dbReference type="Proteomes" id="UP001322138"/>
    </source>
</evidence>
<gene>
    <name evidence="1" type="ORF">QC761_0019800</name>
</gene>